<sequence>MKDTHLHHEPHLESSDLLKDIVIGMSDGLTVPFALAAGMVGAVHGVAIDQTKLIILAGIAEISAGSIAMGLGGYLAGKTESDHYNSEVKREYYEVENMAEEEKKEVRQFFADWGLSEEIQDKATEEIIKDKDRWVRFMMQYELGLNEPDPKRATKSAFNIGISYIVGGLIPLSPYFFTSTALNGLRASAIITLICLFVFGFFKSRLTGMNPWTGGLKVMLIGAAAAATAFGIAITNSIERIQQVAAIVNEYHTEPLVIIISAIGKTTNALEKIAEAFYAGHKEEALQLFHVVKQQHLTTAKYLLVTQYNACVAQLNDFFTEVEWLLHDKPVRDYDYYYDQVVCCGELFSTCIISHYLNEVAIANEWLDVRDILRTDDTFRNAGIDWTYTQQAVDRMEWTGCYITQGFIGATDANESTTLGREGSDYTAAIFASLLNAESVTIWKDVEGVMNADPRQFPEAQLISELSFDEVIEMSYYGAQVIHPKTIKPLQNKGIPLYVKCFLDASLPGTLIHKKQVKHLPPIIVVKQKQVLMHLHSQDFSFVGEKAISTLYALFSKLKIDANLIQTGAISVQVCLDDNEAKVSQLAQAASDIFEVQVEKGLTLLTIRHYTPELLESMTMGKNIVLEQLTKKTVQVLY</sequence>
<comment type="caution">
    <text evidence="1">The sequence shown here is derived from an EMBL/GenBank/DDBJ whole genome shotgun (WGS) entry which is preliminary data.</text>
</comment>
<evidence type="ECO:0000313" key="2">
    <source>
        <dbReference type="Proteomes" id="UP001207468"/>
    </source>
</evidence>
<gene>
    <name evidence="1" type="ORF">F5148DRAFT_1295658</name>
</gene>
<evidence type="ECO:0000313" key="1">
    <source>
        <dbReference type="EMBL" id="KAI9432802.1"/>
    </source>
</evidence>
<reference evidence="1" key="1">
    <citation type="submission" date="2021-03" db="EMBL/GenBank/DDBJ databases">
        <title>Evolutionary priming and transition to the ectomycorrhizal habit in an iconic lineage of mushroom-forming fungi: is preadaptation a requirement?</title>
        <authorList>
            <consortium name="DOE Joint Genome Institute"/>
            <person name="Looney B.P."/>
            <person name="Miyauchi S."/>
            <person name="Morin E."/>
            <person name="Drula E."/>
            <person name="Courty P.E."/>
            <person name="Chicoki N."/>
            <person name="Fauchery L."/>
            <person name="Kohler A."/>
            <person name="Kuo A."/>
            <person name="LaButti K."/>
            <person name="Pangilinan J."/>
            <person name="Lipzen A."/>
            <person name="Riley R."/>
            <person name="Andreopoulos W."/>
            <person name="He G."/>
            <person name="Johnson J."/>
            <person name="Barry K.W."/>
            <person name="Grigoriev I.V."/>
            <person name="Nagy L."/>
            <person name="Hibbett D."/>
            <person name="Henrissat B."/>
            <person name="Matheny P.B."/>
            <person name="Labbe J."/>
            <person name="Martin A.F."/>
        </authorList>
    </citation>
    <scope>NUCLEOTIDE SEQUENCE</scope>
    <source>
        <strain evidence="1">BPL698</strain>
    </source>
</reference>
<organism evidence="1 2">
    <name type="scientific">Russula earlei</name>
    <dbReference type="NCBI Taxonomy" id="71964"/>
    <lineage>
        <taxon>Eukaryota</taxon>
        <taxon>Fungi</taxon>
        <taxon>Dikarya</taxon>
        <taxon>Basidiomycota</taxon>
        <taxon>Agaricomycotina</taxon>
        <taxon>Agaricomycetes</taxon>
        <taxon>Russulales</taxon>
        <taxon>Russulaceae</taxon>
        <taxon>Russula</taxon>
    </lineage>
</organism>
<accession>A0ACC0TQU4</accession>
<dbReference type="EMBL" id="JAGFNK010001302">
    <property type="protein sequence ID" value="KAI9432802.1"/>
    <property type="molecule type" value="Genomic_DNA"/>
</dbReference>
<dbReference type="Proteomes" id="UP001207468">
    <property type="component" value="Unassembled WGS sequence"/>
</dbReference>
<protein>
    <submittedName>
        <fullName evidence="1">VIT family-domain-containing protein</fullName>
    </submittedName>
</protein>
<keyword evidence="2" id="KW-1185">Reference proteome</keyword>
<name>A0ACC0TQU4_9AGAM</name>
<proteinExistence type="predicted"/>